<dbReference type="SUPFAM" id="SSF56529">
    <property type="entry name" value="FAH"/>
    <property type="match status" value="1"/>
</dbReference>
<organism evidence="4 5">
    <name type="scientific">Dictyostelium purpureum</name>
    <name type="common">Slime mold</name>
    <dbReference type="NCBI Taxonomy" id="5786"/>
    <lineage>
        <taxon>Eukaryota</taxon>
        <taxon>Amoebozoa</taxon>
        <taxon>Evosea</taxon>
        <taxon>Eumycetozoa</taxon>
        <taxon>Dictyostelia</taxon>
        <taxon>Dictyosteliales</taxon>
        <taxon>Dictyosteliaceae</taxon>
        <taxon>Dictyostelium</taxon>
    </lineage>
</organism>
<dbReference type="GO" id="GO:0019752">
    <property type="term" value="P:carboxylic acid metabolic process"/>
    <property type="evidence" value="ECO:0007669"/>
    <property type="project" value="UniProtKB-ARBA"/>
</dbReference>
<dbReference type="PANTHER" id="PTHR11820:SF7">
    <property type="entry name" value="ACYLPYRUVASE FAHD1, MITOCHONDRIAL"/>
    <property type="match status" value="1"/>
</dbReference>
<comment type="similarity">
    <text evidence="1">Belongs to the FAH family.</text>
</comment>
<evidence type="ECO:0000259" key="3">
    <source>
        <dbReference type="Pfam" id="PF01557"/>
    </source>
</evidence>
<keyword evidence="5" id="KW-1185">Reference proteome</keyword>
<name>F0ZCN9_DICPU</name>
<dbReference type="InterPro" id="IPR011234">
    <property type="entry name" value="Fumarylacetoacetase-like_C"/>
</dbReference>
<accession>F0ZCN9</accession>
<dbReference type="Gene3D" id="3.90.850.10">
    <property type="entry name" value="Fumarylacetoacetase-like, C-terminal domain"/>
    <property type="match status" value="1"/>
</dbReference>
<dbReference type="FunCoup" id="F0ZCN9">
    <property type="interactions" value="250"/>
</dbReference>
<sequence length="219" mass="24215">MNISRFWETGKKIVAVGRNYAQHAKELGNEVPSEPFFFLKPTSSYLLQGTGAIEIPNENSDIHHEVELGVVISKKGRDIDINSAMDYVGGYTLALDMTSRDQQAIAKSKGLPWSIAKGYDTFCPISGFIPKDKIKNIDDLELWLSIDGQIKQKGNTNQMIFNVPHLIQYISTIMTLEEGDLILTGTPSGVGPVKPGQKVKCGITDVAGMEFDVIQRKRN</sequence>
<evidence type="ECO:0000256" key="2">
    <source>
        <dbReference type="ARBA" id="ARBA00022723"/>
    </source>
</evidence>
<dbReference type="STRING" id="5786.F0ZCN9"/>
<evidence type="ECO:0000313" key="5">
    <source>
        <dbReference type="Proteomes" id="UP000001064"/>
    </source>
</evidence>
<dbReference type="OMA" id="NCRKVIC"/>
<dbReference type="InParanoid" id="F0ZCN9"/>
<dbReference type="GeneID" id="10502406"/>
<feature type="domain" description="Fumarylacetoacetase-like C-terminal" evidence="3">
    <location>
        <begin position="12"/>
        <end position="213"/>
    </location>
</feature>
<dbReference type="Proteomes" id="UP000001064">
    <property type="component" value="Unassembled WGS sequence"/>
</dbReference>
<dbReference type="GO" id="GO:0046872">
    <property type="term" value="F:metal ion binding"/>
    <property type="evidence" value="ECO:0007669"/>
    <property type="project" value="UniProtKB-KW"/>
</dbReference>
<reference evidence="5" key="1">
    <citation type="journal article" date="2011" name="Genome Biol.">
        <title>Comparative genomics of the social amoebae Dictyostelium discoideum and Dictyostelium purpureum.</title>
        <authorList>
            <consortium name="US DOE Joint Genome Institute (JGI-PGF)"/>
            <person name="Sucgang R."/>
            <person name="Kuo A."/>
            <person name="Tian X."/>
            <person name="Salerno W."/>
            <person name="Parikh A."/>
            <person name="Feasley C.L."/>
            <person name="Dalin E."/>
            <person name="Tu H."/>
            <person name="Huang E."/>
            <person name="Barry K."/>
            <person name="Lindquist E."/>
            <person name="Shapiro H."/>
            <person name="Bruce D."/>
            <person name="Schmutz J."/>
            <person name="Salamov A."/>
            <person name="Fey P."/>
            <person name="Gaudet P."/>
            <person name="Anjard C."/>
            <person name="Babu M.M."/>
            <person name="Basu S."/>
            <person name="Bushmanova Y."/>
            <person name="van der Wel H."/>
            <person name="Katoh-Kurasawa M."/>
            <person name="Dinh C."/>
            <person name="Coutinho P.M."/>
            <person name="Saito T."/>
            <person name="Elias M."/>
            <person name="Schaap P."/>
            <person name="Kay R.R."/>
            <person name="Henrissat B."/>
            <person name="Eichinger L."/>
            <person name="Rivero F."/>
            <person name="Putnam N.H."/>
            <person name="West C.M."/>
            <person name="Loomis W.F."/>
            <person name="Chisholm R.L."/>
            <person name="Shaulsky G."/>
            <person name="Strassmann J.E."/>
            <person name="Queller D.C."/>
            <person name="Kuspa A."/>
            <person name="Grigoriev I.V."/>
        </authorList>
    </citation>
    <scope>NUCLEOTIDE SEQUENCE [LARGE SCALE GENOMIC DNA]</scope>
    <source>
        <strain evidence="5">QSDP1</strain>
    </source>
</reference>
<protein>
    <recommendedName>
        <fullName evidence="3">Fumarylacetoacetase-like C-terminal domain-containing protein</fullName>
    </recommendedName>
</protein>
<dbReference type="EMBL" id="GL870979">
    <property type="protein sequence ID" value="EGC38303.1"/>
    <property type="molecule type" value="Genomic_DNA"/>
</dbReference>
<dbReference type="InterPro" id="IPR036663">
    <property type="entry name" value="Fumarylacetoacetase_C_sf"/>
</dbReference>
<keyword evidence="2" id="KW-0479">Metal-binding</keyword>
<gene>
    <name evidence="4" type="ORF">DICPUDRAFT_149041</name>
</gene>
<evidence type="ECO:0000256" key="1">
    <source>
        <dbReference type="ARBA" id="ARBA00010211"/>
    </source>
</evidence>
<dbReference type="RefSeq" id="XP_003285164.1">
    <property type="nucleotide sequence ID" value="XM_003285116.1"/>
</dbReference>
<dbReference type="AlphaFoldDB" id="F0ZCN9"/>
<evidence type="ECO:0000313" key="4">
    <source>
        <dbReference type="EMBL" id="EGC38303.1"/>
    </source>
</evidence>
<dbReference type="VEuPathDB" id="AmoebaDB:DICPUDRAFT_149041"/>
<dbReference type="GO" id="GO:0005739">
    <property type="term" value="C:mitochondrion"/>
    <property type="evidence" value="ECO:0000318"/>
    <property type="project" value="GO_Central"/>
</dbReference>
<dbReference type="FunFam" id="3.90.850.10:FF:000003">
    <property type="entry name" value="Fumarylacetoacetate hydrolase domain-containing 1"/>
    <property type="match status" value="1"/>
</dbReference>
<proteinExistence type="inferred from homology"/>
<dbReference type="eggNOG" id="KOG1535">
    <property type="taxonomic scope" value="Eukaryota"/>
</dbReference>
<dbReference type="KEGG" id="dpp:DICPUDRAFT_149041"/>
<dbReference type="GO" id="GO:0018773">
    <property type="term" value="F:acetylpyruvate hydrolase activity"/>
    <property type="evidence" value="ECO:0000318"/>
    <property type="project" value="GO_Central"/>
</dbReference>
<dbReference type="OrthoDB" id="411064at2759"/>
<dbReference type="Pfam" id="PF01557">
    <property type="entry name" value="FAA_hydrolase"/>
    <property type="match status" value="1"/>
</dbReference>
<dbReference type="PANTHER" id="PTHR11820">
    <property type="entry name" value="ACYLPYRUVASE"/>
    <property type="match status" value="1"/>
</dbReference>